<reference evidence="1" key="1">
    <citation type="submission" date="2005-01" db="EMBL/GenBank/DDBJ databases">
        <authorList>
            <person name="Han Z."/>
        </authorList>
    </citation>
    <scope>NUCLEOTIDE SEQUENCE</scope>
</reference>
<sequence>MIKRCGIAMQVLITLKNKLYRLCFWIRCPIITVAIEVTRNGLSLNHTVNINIGMQVHPANESQIGRNARPRFHLPVTISILKKADTDEFCS</sequence>
<protein>
    <submittedName>
        <fullName evidence="1">SJCHGC09721 protein</fullName>
    </submittedName>
</protein>
<reference evidence="1" key="2">
    <citation type="journal article" date="2006" name="PLoS Pathog.">
        <title>New perspectives on host-parasite interplay by comparative transcriptomic and proteomic analyses of Schistosoma japonicum.</title>
        <authorList>
            <person name="Liu F."/>
            <person name="Lu J."/>
            <person name="Hu W."/>
            <person name="Wang S.Y."/>
            <person name="Cui S.J."/>
            <person name="Chi M."/>
            <person name="Yan Q."/>
            <person name="Wang X.R."/>
            <person name="Song H.D."/>
            <person name="Xu X.N."/>
            <person name="Wang J.J."/>
            <person name="Zhang X.L."/>
            <person name="Zhang X."/>
            <person name="Wang Z.Q."/>
            <person name="Xue C.L."/>
            <person name="Brindley P.J."/>
            <person name="McManus D.P."/>
            <person name="Yang P.Y."/>
            <person name="Feng Z."/>
            <person name="Chen Z."/>
            <person name="Han Z.G."/>
        </authorList>
    </citation>
    <scope>NUCLEOTIDE SEQUENCE</scope>
</reference>
<evidence type="ECO:0000313" key="1">
    <source>
        <dbReference type="EMBL" id="AAX31016.1"/>
    </source>
</evidence>
<proteinExistence type="evidence at transcript level"/>
<accession>Q5BR20</accession>
<dbReference type="EMBL" id="AY915795">
    <property type="protein sequence ID" value="AAX31016.1"/>
    <property type="molecule type" value="mRNA"/>
</dbReference>
<organism evidence="1">
    <name type="scientific">Schistosoma japonicum</name>
    <name type="common">Blood fluke</name>
    <dbReference type="NCBI Taxonomy" id="6182"/>
    <lineage>
        <taxon>Eukaryota</taxon>
        <taxon>Metazoa</taxon>
        <taxon>Spiralia</taxon>
        <taxon>Lophotrochozoa</taxon>
        <taxon>Platyhelminthes</taxon>
        <taxon>Trematoda</taxon>
        <taxon>Digenea</taxon>
        <taxon>Strigeidida</taxon>
        <taxon>Schistosomatoidea</taxon>
        <taxon>Schistosomatidae</taxon>
        <taxon>Schistosoma</taxon>
    </lineage>
</organism>
<dbReference type="AlphaFoldDB" id="Q5BR20"/>
<name>Q5BR20_SCHJA</name>